<dbReference type="NCBIfam" id="TIGR00106">
    <property type="entry name" value="MTH1187 family thiamine-binding protein"/>
    <property type="match status" value="1"/>
</dbReference>
<comment type="caution">
    <text evidence="3">The sequence shown here is derived from an EMBL/GenBank/DDBJ whole genome shotgun (WGS) entry which is preliminary data.</text>
</comment>
<dbReference type="Pfam" id="PF01910">
    <property type="entry name" value="Thiamine_BP"/>
    <property type="match status" value="1"/>
</dbReference>
<dbReference type="InterPro" id="IPR051614">
    <property type="entry name" value="UPF0045_domain"/>
</dbReference>
<gene>
    <name evidence="3" type="ORF">P6N53_13550</name>
</gene>
<dbReference type="PANTHER" id="PTHR33777">
    <property type="entry name" value="UPF0045 PROTEIN ECM15"/>
    <property type="match status" value="1"/>
</dbReference>
<evidence type="ECO:0000256" key="1">
    <source>
        <dbReference type="ARBA" id="ARBA00010272"/>
    </source>
</evidence>
<evidence type="ECO:0000259" key="2">
    <source>
        <dbReference type="Pfam" id="PF01910"/>
    </source>
</evidence>
<dbReference type="RefSeq" id="WP_304544021.1">
    <property type="nucleotide sequence ID" value="NZ_JARPTC010000020.1"/>
</dbReference>
<dbReference type="EMBL" id="JARPTC010000020">
    <property type="protein sequence ID" value="MDO7788251.1"/>
    <property type="molecule type" value="Genomic_DNA"/>
</dbReference>
<evidence type="ECO:0000313" key="3">
    <source>
        <dbReference type="EMBL" id="MDO7788251.1"/>
    </source>
</evidence>
<dbReference type="InterPro" id="IPR029756">
    <property type="entry name" value="MTH1187/YkoF-like"/>
</dbReference>
<dbReference type="GO" id="GO:0005829">
    <property type="term" value="C:cytosol"/>
    <property type="evidence" value="ECO:0007669"/>
    <property type="project" value="TreeGrafter"/>
</dbReference>
<name>A0AAW7ZFT2_9FIRM</name>
<reference evidence="3" key="2">
    <citation type="submission" date="2023-03" db="EMBL/GenBank/DDBJ databases">
        <authorList>
            <person name="Zhang Z."/>
        </authorList>
    </citation>
    <scope>NUCLEOTIDE SEQUENCE</scope>
    <source>
        <strain evidence="3">DSA</strain>
    </source>
</reference>
<dbReference type="InterPro" id="IPR002767">
    <property type="entry name" value="Thiamine_BP"/>
</dbReference>
<reference evidence="3" key="1">
    <citation type="journal article" date="2023" name="J. Hazard. Mater.">
        <title>Anaerobic biodegradation of pyrene and benzo[a]pyrene by a new sulfate-reducing Desulforamulus aquiferis strain DSA.</title>
        <authorList>
            <person name="Zhang Z."/>
            <person name="Sun J."/>
            <person name="Gong X."/>
            <person name="Wang C."/>
            <person name="Wang H."/>
        </authorList>
    </citation>
    <scope>NUCLEOTIDE SEQUENCE</scope>
    <source>
        <strain evidence="3">DSA</strain>
    </source>
</reference>
<evidence type="ECO:0000313" key="4">
    <source>
        <dbReference type="Proteomes" id="UP001172911"/>
    </source>
</evidence>
<feature type="domain" description="Thiamine-binding protein" evidence="2">
    <location>
        <begin position="4"/>
        <end position="96"/>
    </location>
</feature>
<accession>A0AAW7ZFT2</accession>
<protein>
    <submittedName>
        <fullName evidence="3">MTH1187 family thiamine-binding protein</fullName>
    </submittedName>
</protein>
<sequence>MALVEITVIPLGTGSTSLSDYVAGCLKVLEQSEGVKYQLTPMGTVIEGDLPIIMGIIANMHEQPFLAGASRVSTTIRIDDRRDKEGTMESKVLAVQNKIIRPGGTD</sequence>
<dbReference type="PANTHER" id="PTHR33777:SF1">
    <property type="entry name" value="UPF0045 PROTEIN ECM15"/>
    <property type="match status" value="1"/>
</dbReference>
<dbReference type="SUPFAM" id="SSF89957">
    <property type="entry name" value="MTH1187/YkoF-like"/>
    <property type="match status" value="1"/>
</dbReference>
<organism evidence="3 4">
    <name type="scientific">Desulforamulus aquiferis</name>
    <dbReference type="NCBI Taxonomy" id="1397668"/>
    <lineage>
        <taxon>Bacteria</taxon>
        <taxon>Bacillati</taxon>
        <taxon>Bacillota</taxon>
        <taxon>Clostridia</taxon>
        <taxon>Eubacteriales</taxon>
        <taxon>Peptococcaceae</taxon>
        <taxon>Desulforamulus</taxon>
    </lineage>
</organism>
<proteinExistence type="inferred from homology"/>
<dbReference type="Proteomes" id="UP001172911">
    <property type="component" value="Unassembled WGS sequence"/>
</dbReference>
<keyword evidence="4" id="KW-1185">Reference proteome</keyword>
<dbReference type="AlphaFoldDB" id="A0AAW7ZFT2"/>
<dbReference type="Gene3D" id="3.30.70.930">
    <property type="match status" value="1"/>
</dbReference>
<comment type="similarity">
    <text evidence="1">Belongs to the UPF0045 family.</text>
</comment>